<reference evidence="2" key="2">
    <citation type="submission" date="2015-06" db="UniProtKB">
        <authorList>
            <consortium name="EnsemblPlants"/>
        </authorList>
    </citation>
    <scope>IDENTIFICATION</scope>
    <source>
        <strain evidence="2">DM1-3 516 R44</strain>
    </source>
</reference>
<protein>
    <submittedName>
        <fullName evidence="2">Uncharacterized protein</fullName>
    </submittedName>
</protein>
<dbReference type="PaxDb" id="4113-PGSC0003DMT400092194"/>
<feature type="compositionally biased region" description="Polar residues" evidence="1">
    <location>
        <begin position="8"/>
        <end position="22"/>
    </location>
</feature>
<feature type="region of interest" description="Disordered" evidence="1">
    <location>
        <begin position="1"/>
        <end position="82"/>
    </location>
</feature>
<proteinExistence type="predicted"/>
<dbReference type="Gramene" id="PGSC0003DMT400092194">
    <property type="protein sequence ID" value="PGSC0003DMT400092194"/>
    <property type="gene ID" value="PGSC0003DMG400041765"/>
</dbReference>
<evidence type="ECO:0000313" key="3">
    <source>
        <dbReference type="Proteomes" id="UP000011115"/>
    </source>
</evidence>
<feature type="compositionally biased region" description="Basic and acidic residues" evidence="1">
    <location>
        <begin position="25"/>
        <end position="38"/>
    </location>
</feature>
<sequence>MHYVHLCESSNGLNLAQSSSVLSPEGKDQVGDEREQSAHHQKVPRSNTISPNDSKCEDADGKSRKAMNQTKRRITECIDGLD</sequence>
<accession>M1DPA4</accession>
<keyword evidence="3" id="KW-1185">Reference proteome</keyword>
<reference evidence="3" key="1">
    <citation type="journal article" date="2011" name="Nature">
        <title>Genome sequence and analysis of the tuber crop potato.</title>
        <authorList>
            <consortium name="The Potato Genome Sequencing Consortium"/>
        </authorList>
    </citation>
    <scope>NUCLEOTIDE SEQUENCE [LARGE SCALE GENOMIC DNA]</scope>
    <source>
        <strain evidence="3">cv. DM1-3 516 R44</strain>
    </source>
</reference>
<feature type="compositionally biased region" description="Basic and acidic residues" evidence="1">
    <location>
        <begin position="54"/>
        <end position="63"/>
    </location>
</feature>
<organism evidence="2 3">
    <name type="scientific">Solanum tuberosum</name>
    <name type="common">Potato</name>
    <dbReference type="NCBI Taxonomy" id="4113"/>
    <lineage>
        <taxon>Eukaryota</taxon>
        <taxon>Viridiplantae</taxon>
        <taxon>Streptophyta</taxon>
        <taxon>Embryophyta</taxon>
        <taxon>Tracheophyta</taxon>
        <taxon>Spermatophyta</taxon>
        <taxon>Magnoliopsida</taxon>
        <taxon>eudicotyledons</taxon>
        <taxon>Gunneridae</taxon>
        <taxon>Pentapetalae</taxon>
        <taxon>asterids</taxon>
        <taxon>lamiids</taxon>
        <taxon>Solanales</taxon>
        <taxon>Solanaceae</taxon>
        <taxon>Solanoideae</taxon>
        <taxon>Solaneae</taxon>
        <taxon>Solanum</taxon>
    </lineage>
</organism>
<dbReference type="InParanoid" id="M1DPA4"/>
<evidence type="ECO:0000313" key="2">
    <source>
        <dbReference type="EnsemblPlants" id="PGSC0003DMT400092194"/>
    </source>
</evidence>
<dbReference type="AlphaFoldDB" id="M1DPA4"/>
<dbReference type="Proteomes" id="UP000011115">
    <property type="component" value="Unassembled WGS sequence"/>
</dbReference>
<name>M1DPA4_SOLTU</name>
<feature type="compositionally biased region" description="Polar residues" evidence="1">
    <location>
        <begin position="44"/>
        <end position="53"/>
    </location>
</feature>
<dbReference type="EnsemblPlants" id="PGSC0003DMT400092194">
    <property type="protein sequence ID" value="PGSC0003DMT400092194"/>
    <property type="gene ID" value="PGSC0003DMG400041765"/>
</dbReference>
<dbReference type="HOGENOM" id="CLU_133510_2_0_1"/>
<evidence type="ECO:0000256" key="1">
    <source>
        <dbReference type="SAM" id="MobiDB-lite"/>
    </source>
</evidence>